<name>A0A5K8AEJ5_9BACT</name>
<reference evidence="1 2" key="1">
    <citation type="submission" date="2019-11" db="EMBL/GenBank/DDBJ databases">
        <title>Comparative genomics of hydrocarbon-degrading Desulfosarcina strains.</title>
        <authorList>
            <person name="Watanabe M."/>
            <person name="Kojima H."/>
            <person name="Fukui M."/>
        </authorList>
    </citation>
    <scope>NUCLEOTIDE SEQUENCE [LARGE SCALE GENOMIC DNA]</scope>
    <source>
        <strain evidence="2">oXyS1</strain>
    </source>
</reference>
<dbReference type="AlphaFoldDB" id="A0A5K8AEJ5"/>
<evidence type="ECO:0000313" key="1">
    <source>
        <dbReference type="EMBL" id="BBO91052.1"/>
    </source>
</evidence>
<organism evidence="1 2">
    <name type="scientific">Desulfosarcina ovata subsp. ovata</name>
    <dbReference type="NCBI Taxonomy" id="2752305"/>
    <lineage>
        <taxon>Bacteria</taxon>
        <taxon>Pseudomonadati</taxon>
        <taxon>Thermodesulfobacteriota</taxon>
        <taxon>Desulfobacteria</taxon>
        <taxon>Desulfobacterales</taxon>
        <taxon>Desulfosarcinaceae</taxon>
        <taxon>Desulfosarcina</taxon>
    </lineage>
</organism>
<dbReference type="EMBL" id="AP021879">
    <property type="protein sequence ID" value="BBO91052.1"/>
    <property type="molecule type" value="Genomic_DNA"/>
</dbReference>
<dbReference type="Proteomes" id="UP000422108">
    <property type="component" value="Chromosome"/>
</dbReference>
<evidence type="ECO:0000313" key="2">
    <source>
        <dbReference type="Proteomes" id="UP000422108"/>
    </source>
</evidence>
<accession>A0A5K8AEJ5</accession>
<dbReference type="RefSeq" id="WP_155312028.1">
    <property type="nucleotide sequence ID" value="NZ_AP021879.1"/>
</dbReference>
<keyword evidence="2" id="KW-1185">Reference proteome</keyword>
<sequence length="80" mass="8462">MKQGKCPKCGSTNVYVAADLPLKSGPFGSNSIPVSLTAMAALDNYVCADCGLVESYIADEYMLKKIAGKWKPVNTAADDD</sequence>
<proteinExistence type="predicted"/>
<gene>
    <name evidence="1" type="ORF">DSCOOX_42320</name>
</gene>
<evidence type="ECO:0008006" key="3">
    <source>
        <dbReference type="Google" id="ProtNLM"/>
    </source>
</evidence>
<protein>
    <recommendedName>
        <fullName evidence="3">Transcription initiation factor TFIIIB</fullName>
    </recommendedName>
</protein>